<dbReference type="InterPro" id="IPR011079">
    <property type="entry name" value="Ala_racemase_C"/>
</dbReference>
<evidence type="ECO:0000313" key="8">
    <source>
        <dbReference type="Proteomes" id="UP001519460"/>
    </source>
</evidence>
<reference evidence="7 8" key="1">
    <citation type="journal article" date="2023" name="Sci. Data">
        <title>Genome assembly of the Korean intertidal mud-creeper Batillaria attramentaria.</title>
        <authorList>
            <person name="Patra A.K."/>
            <person name="Ho P.T."/>
            <person name="Jun S."/>
            <person name="Lee S.J."/>
            <person name="Kim Y."/>
            <person name="Won Y.J."/>
        </authorList>
    </citation>
    <scope>NUCLEOTIDE SEQUENCE [LARGE SCALE GENOMIC DNA]</scope>
    <source>
        <strain evidence="7">Wonlab-2016</strain>
    </source>
</reference>
<dbReference type="GO" id="GO:0008784">
    <property type="term" value="F:alanine racemase activity"/>
    <property type="evidence" value="ECO:0007669"/>
    <property type="project" value="UniProtKB-ARBA"/>
</dbReference>
<dbReference type="Gene3D" id="3.20.20.10">
    <property type="entry name" value="Alanine racemase"/>
    <property type="match status" value="1"/>
</dbReference>
<evidence type="ECO:0000256" key="2">
    <source>
        <dbReference type="ARBA" id="ARBA00022898"/>
    </source>
</evidence>
<keyword evidence="8" id="KW-1185">Reference proteome</keyword>
<dbReference type="PANTHER" id="PTHR30511:SF0">
    <property type="entry name" value="ALANINE RACEMASE, CATABOLIC-RELATED"/>
    <property type="match status" value="1"/>
</dbReference>
<dbReference type="SUPFAM" id="SSF50621">
    <property type="entry name" value="Alanine racemase C-terminal domain-like"/>
    <property type="match status" value="1"/>
</dbReference>
<dbReference type="Pfam" id="PF01168">
    <property type="entry name" value="Ala_racemase_N"/>
    <property type="match status" value="1"/>
</dbReference>
<dbReference type="EMBL" id="JACVVK020000004">
    <property type="protein sequence ID" value="KAK7507454.1"/>
    <property type="molecule type" value="Genomic_DNA"/>
</dbReference>
<dbReference type="InterPro" id="IPR000821">
    <property type="entry name" value="Ala_racemase"/>
</dbReference>
<evidence type="ECO:0000313" key="7">
    <source>
        <dbReference type="EMBL" id="KAK7507454.1"/>
    </source>
</evidence>
<feature type="modified residue" description="N6-(pyridoxal phosphate)lysine" evidence="4">
    <location>
        <position position="52"/>
    </location>
</feature>
<evidence type="ECO:0000259" key="6">
    <source>
        <dbReference type="SMART" id="SM01005"/>
    </source>
</evidence>
<dbReference type="HAMAP" id="MF_01201">
    <property type="entry name" value="Ala_racemase"/>
    <property type="match status" value="1"/>
</dbReference>
<protein>
    <recommendedName>
        <fullName evidence="6">Alanine racemase C-terminal domain-containing protein</fullName>
    </recommendedName>
</protein>
<evidence type="ECO:0000256" key="4">
    <source>
        <dbReference type="PIRSR" id="PIRSR600821-50"/>
    </source>
</evidence>
<keyword evidence="2 4" id="KW-0663">Pyridoxal phosphate</keyword>
<name>A0ABD0M672_9CAEN</name>
<dbReference type="NCBIfam" id="TIGR00492">
    <property type="entry name" value="alr"/>
    <property type="match status" value="1"/>
</dbReference>
<dbReference type="InterPro" id="IPR009006">
    <property type="entry name" value="Ala_racemase/Decarboxylase_C"/>
</dbReference>
<dbReference type="Pfam" id="PF00842">
    <property type="entry name" value="Ala_racemase_C"/>
    <property type="match status" value="1"/>
</dbReference>
<dbReference type="PROSITE" id="PS00395">
    <property type="entry name" value="ALANINE_RACEMASE"/>
    <property type="match status" value="1"/>
</dbReference>
<feature type="binding site" evidence="5">
    <location>
        <position position="158"/>
    </location>
    <ligand>
        <name>substrate</name>
    </ligand>
</feature>
<evidence type="ECO:0000256" key="3">
    <source>
        <dbReference type="ARBA" id="ARBA00023235"/>
    </source>
</evidence>
<dbReference type="InterPro" id="IPR001608">
    <property type="entry name" value="Ala_racemase_N"/>
</dbReference>
<accession>A0ABD0M672</accession>
<dbReference type="PRINTS" id="PR00992">
    <property type="entry name" value="ALARACEMASE"/>
</dbReference>
<proteinExistence type="inferred from homology"/>
<evidence type="ECO:0000256" key="1">
    <source>
        <dbReference type="ARBA" id="ARBA00001933"/>
    </source>
</evidence>
<feature type="binding site" evidence="5">
    <location>
        <position position="336"/>
    </location>
    <ligand>
        <name>substrate</name>
    </ligand>
</feature>
<dbReference type="CDD" id="cd00430">
    <property type="entry name" value="PLPDE_III_AR"/>
    <property type="match status" value="1"/>
</dbReference>
<comment type="caution">
    <text evidence="7">The sequence shown here is derived from an EMBL/GenBank/DDBJ whole genome shotgun (WGS) entry which is preliminary data.</text>
</comment>
<dbReference type="PANTHER" id="PTHR30511">
    <property type="entry name" value="ALANINE RACEMASE"/>
    <property type="match status" value="1"/>
</dbReference>
<dbReference type="InterPro" id="IPR020622">
    <property type="entry name" value="Ala_racemase_pyridoxalP-BS"/>
</dbReference>
<gene>
    <name evidence="7" type="ORF">BaRGS_00001389</name>
</gene>
<evidence type="ECO:0000256" key="5">
    <source>
        <dbReference type="PIRSR" id="PIRSR600821-52"/>
    </source>
</evidence>
<dbReference type="AlphaFoldDB" id="A0ABD0M672"/>
<feature type="domain" description="Alanine racemase C-terminal" evidence="6">
    <location>
        <begin position="266"/>
        <end position="393"/>
    </location>
</feature>
<keyword evidence="3" id="KW-0413">Isomerase</keyword>
<sequence length="424" mass="46414">MSQCQNVVPPPLEFQVAGRSNYLRIDLDTLTHNVNVLLSKCSPHTELMAVIKANAYGHGAVGVARHLVNQGVRHFAVATAYEGRELRQAGIQGFIQVFGNCVGEEMDIMRQFQLTPTVTTEAFLTHWAAWPSYTLAEQQSRNSNIPQVVIKVDSGMSRNGCQPEELPTLMDLCSELGVPVHSLMTHFAQAWDDPHFTLKQLDTFLSAVQPYRKQGVKLHAANSCGIIRGFGTNLDLVRPGICLYGLPPDPSEETVKTVEEFGLRPALSWIARPNMVKHLKPGRHVGYDQTYRLEKEETIATFALGYADGYSRQLSGKGILTTAEGHEQPVVGRVSMDAITVSVDRDTLLSTPFYVYKDDFSSPNSMASIARALNTIPYEVGTSLAARLPRLYVTGTTIFTADGRVASGLKSKALDCGSTTVAQG</sequence>
<dbReference type="Gene3D" id="2.40.37.10">
    <property type="entry name" value="Lyase, Ornithine Decarboxylase, Chain A, domain 1"/>
    <property type="match status" value="1"/>
</dbReference>
<dbReference type="SUPFAM" id="SSF51419">
    <property type="entry name" value="PLP-binding barrel"/>
    <property type="match status" value="1"/>
</dbReference>
<organism evidence="7 8">
    <name type="scientific">Batillaria attramentaria</name>
    <dbReference type="NCBI Taxonomy" id="370345"/>
    <lineage>
        <taxon>Eukaryota</taxon>
        <taxon>Metazoa</taxon>
        <taxon>Spiralia</taxon>
        <taxon>Lophotrochozoa</taxon>
        <taxon>Mollusca</taxon>
        <taxon>Gastropoda</taxon>
        <taxon>Caenogastropoda</taxon>
        <taxon>Sorbeoconcha</taxon>
        <taxon>Cerithioidea</taxon>
        <taxon>Batillariidae</taxon>
        <taxon>Batillaria</taxon>
    </lineage>
</organism>
<dbReference type="SMART" id="SM01005">
    <property type="entry name" value="Ala_racemase_C"/>
    <property type="match status" value="1"/>
</dbReference>
<comment type="cofactor">
    <cofactor evidence="1 4">
        <name>pyridoxal 5'-phosphate</name>
        <dbReference type="ChEBI" id="CHEBI:597326"/>
    </cofactor>
</comment>
<dbReference type="Proteomes" id="UP001519460">
    <property type="component" value="Unassembled WGS sequence"/>
</dbReference>
<dbReference type="InterPro" id="IPR029066">
    <property type="entry name" value="PLP-binding_barrel"/>
</dbReference>